<feature type="region of interest" description="Disordered" evidence="2">
    <location>
        <begin position="230"/>
        <end position="526"/>
    </location>
</feature>
<dbReference type="EMBL" id="BLBS01000008">
    <property type="protein sequence ID" value="GET86060.1"/>
    <property type="molecule type" value="Genomic_DNA"/>
</dbReference>
<gene>
    <name evidence="4" type="ORF">LtaPh_0705851</name>
</gene>
<evidence type="ECO:0000313" key="5">
    <source>
        <dbReference type="Proteomes" id="UP000419144"/>
    </source>
</evidence>
<feature type="region of interest" description="Disordered" evidence="2">
    <location>
        <begin position="1088"/>
        <end position="1159"/>
    </location>
</feature>
<evidence type="ECO:0000313" key="4">
    <source>
        <dbReference type="EMBL" id="GET86060.1"/>
    </source>
</evidence>
<keyword evidence="3" id="KW-0732">Signal</keyword>
<feature type="compositionally biased region" description="Polar residues" evidence="2">
    <location>
        <begin position="1133"/>
        <end position="1144"/>
    </location>
</feature>
<organism evidence="4 5">
    <name type="scientific">Leishmania tarentolae</name>
    <name type="common">Sauroleishmania tarentolae</name>
    <dbReference type="NCBI Taxonomy" id="5689"/>
    <lineage>
        <taxon>Eukaryota</taxon>
        <taxon>Discoba</taxon>
        <taxon>Euglenozoa</taxon>
        <taxon>Kinetoplastea</taxon>
        <taxon>Metakinetoplastina</taxon>
        <taxon>Trypanosomatida</taxon>
        <taxon>Trypanosomatidae</taxon>
        <taxon>Leishmaniinae</taxon>
        <taxon>Leishmania</taxon>
        <taxon>lizard Leishmania</taxon>
    </lineage>
</organism>
<proteinExistence type="inferred from homology"/>
<dbReference type="InterPro" id="IPR011990">
    <property type="entry name" value="TPR-like_helical_dom_sf"/>
</dbReference>
<keyword evidence="5" id="KW-1185">Reference proteome</keyword>
<dbReference type="InterPro" id="IPR006597">
    <property type="entry name" value="Sel1-like"/>
</dbReference>
<feature type="compositionally biased region" description="Polar residues" evidence="2">
    <location>
        <begin position="271"/>
        <end position="289"/>
    </location>
</feature>
<dbReference type="SUPFAM" id="SSF81901">
    <property type="entry name" value="HCP-like"/>
    <property type="match status" value="4"/>
</dbReference>
<dbReference type="PANTHER" id="PTHR11102">
    <property type="entry name" value="SEL-1-LIKE PROTEIN"/>
    <property type="match status" value="1"/>
</dbReference>
<comment type="caution">
    <text evidence="4">The sequence shown here is derived from an EMBL/GenBank/DDBJ whole genome shotgun (WGS) entry which is preliminary data.</text>
</comment>
<feature type="region of interest" description="Disordered" evidence="2">
    <location>
        <begin position="544"/>
        <end position="587"/>
    </location>
</feature>
<feature type="chain" id="PRO_5024822066" evidence="3">
    <location>
        <begin position="37"/>
        <end position="1583"/>
    </location>
</feature>
<feature type="signal peptide" evidence="3">
    <location>
        <begin position="1"/>
        <end position="36"/>
    </location>
</feature>
<evidence type="ECO:0000256" key="3">
    <source>
        <dbReference type="SAM" id="SignalP"/>
    </source>
</evidence>
<feature type="region of interest" description="Disordered" evidence="2">
    <location>
        <begin position="650"/>
        <end position="686"/>
    </location>
</feature>
<feature type="region of interest" description="Disordered" evidence="2">
    <location>
        <begin position="37"/>
        <end position="202"/>
    </location>
</feature>
<feature type="compositionally biased region" description="Basic residues" evidence="2">
    <location>
        <begin position="1112"/>
        <end position="1122"/>
    </location>
</feature>
<reference evidence="4" key="1">
    <citation type="submission" date="2019-11" db="EMBL/GenBank/DDBJ databases">
        <title>Leishmania tarentolae CDS.</title>
        <authorList>
            <person name="Goto Y."/>
            <person name="Yamagishi J."/>
        </authorList>
    </citation>
    <scope>NUCLEOTIDE SEQUENCE [LARGE SCALE GENOMIC DNA]</scope>
    <source>
        <strain evidence="4">Parrot Tar II</strain>
    </source>
</reference>
<dbReference type="GO" id="GO:0036503">
    <property type="term" value="P:ERAD pathway"/>
    <property type="evidence" value="ECO:0007669"/>
    <property type="project" value="TreeGrafter"/>
</dbReference>
<evidence type="ECO:0000256" key="2">
    <source>
        <dbReference type="SAM" id="MobiDB-lite"/>
    </source>
</evidence>
<accession>A0A640K8Z5</accession>
<feature type="compositionally biased region" description="Low complexity" evidence="2">
    <location>
        <begin position="495"/>
        <end position="505"/>
    </location>
</feature>
<feature type="compositionally biased region" description="Polar residues" evidence="2">
    <location>
        <begin position="376"/>
        <end position="388"/>
    </location>
</feature>
<dbReference type="GO" id="GO:0005789">
    <property type="term" value="C:endoplasmic reticulum membrane"/>
    <property type="evidence" value="ECO:0007669"/>
    <property type="project" value="TreeGrafter"/>
</dbReference>
<feature type="compositionally biased region" description="Low complexity" evidence="2">
    <location>
        <begin position="121"/>
        <end position="140"/>
    </location>
</feature>
<feature type="compositionally biased region" description="Polar residues" evidence="2">
    <location>
        <begin position="176"/>
        <end position="191"/>
    </location>
</feature>
<evidence type="ECO:0000256" key="1">
    <source>
        <dbReference type="ARBA" id="ARBA00038101"/>
    </source>
</evidence>
<dbReference type="PANTHER" id="PTHR11102:SF147">
    <property type="entry name" value="SEL1L ADAPTOR SUBUNIT OF ERAD E3 UBIQUITIN LIGASE"/>
    <property type="match status" value="1"/>
</dbReference>
<dbReference type="SMART" id="SM00671">
    <property type="entry name" value="SEL1"/>
    <property type="match status" value="7"/>
</dbReference>
<feature type="compositionally biased region" description="Basic and acidic residues" evidence="2">
    <location>
        <begin position="313"/>
        <end position="340"/>
    </location>
</feature>
<protein>
    <submittedName>
        <fullName evidence="4">Sel1 repeat, putative</fullName>
    </submittedName>
</protein>
<feature type="compositionally biased region" description="Basic and acidic residues" evidence="2">
    <location>
        <begin position="47"/>
        <end position="59"/>
    </location>
</feature>
<feature type="region of interest" description="Disordered" evidence="2">
    <location>
        <begin position="964"/>
        <end position="992"/>
    </location>
</feature>
<feature type="compositionally biased region" description="Low complexity" evidence="2">
    <location>
        <begin position="365"/>
        <end position="375"/>
    </location>
</feature>
<dbReference type="VEuPathDB" id="TriTrypDB:LtaPh_0705851"/>
<comment type="similarity">
    <text evidence="1">Belongs to the sel-1 family.</text>
</comment>
<feature type="compositionally biased region" description="Polar residues" evidence="2">
    <location>
        <begin position="84"/>
        <end position="96"/>
    </location>
</feature>
<dbReference type="Pfam" id="PF08238">
    <property type="entry name" value="Sel1"/>
    <property type="match status" value="7"/>
</dbReference>
<feature type="compositionally biased region" description="Polar residues" evidence="2">
    <location>
        <begin position="571"/>
        <end position="582"/>
    </location>
</feature>
<dbReference type="Proteomes" id="UP000419144">
    <property type="component" value="Unassembled WGS sequence"/>
</dbReference>
<dbReference type="InterPro" id="IPR050767">
    <property type="entry name" value="Sel1_AlgK"/>
</dbReference>
<dbReference type="Gene3D" id="1.25.40.10">
    <property type="entry name" value="Tetratricopeptide repeat domain"/>
    <property type="match status" value="2"/>
</dbReference>
<sequence>MDSRGGQLRRGLLWRIAVAIVVLALLESITTQAALAAVEENGPPQPRDARGRETIESKTDAPATQEEDPLTAPDGVLHYDNGALKTSASMRNQQEHYGSATESSTELHTETLPDRAEESDTSSSSALSSEAALEDSAVAERQWFEPPPPKNVPSRALPNGSQYSSEGGGWQHDLQEQATESTTTIPSSIYTDDTGAPYTDDVHAAASPTETATFSSSGVGVTEVSVDAVSEGGVSAPVPPPEDLAAPAQSDQWSALDAPAASTPAWEEGGSSASQQPQAEMQEPYNVSQHPAGEISDSATGVTEVGGACPSALRDRASDTAQTEDRLPLKGDSQEPHEDQQGASAHCDAHTTAQGNPAWKTGDTQQGAVAGAAQQEASSPSTVESTPTALEAPTTWGTSEEELHQARATSAHEGVRGNELSDSFSAPEARGQPASAHHSMHQQWAQDETGINGATHGLGGATADDEVHGGPAGASLEEMRPAEAPAPEVEEATAEENASSAETATHPATVEGPGRTYFPAPHIDNAPSHAVDEAAVVAEQTLAERHVNDTDQDSSDTSISSEENSKGAAYTQPTEGQATGGNVNPDVDIDVIRHGEGAMESEEAATHFGERSDGTTTAGITVTGEAESAAREAAVDLDEADDDGLGVNEEQLASSSSASDTIDAPSNSTSPRYRHHEHDALRPQAPPPSRLALSYLYFHALEALYVDENVTLFVERARDVEPYGHARLNWLLGVLHTYGVGVPRSERDALMYYSFAAMEAVPEAHMALGYRYKHGLGVAASCESALAHYREAADAVAMTYGGTAASAGGGTEPMTAGAKTVGSSKGERGWPMSFFAYRDDAAVSDMRKQRRLDLISLKYQADMGNVEALLTLGYLLLKGDYQVARDGRRAAACFETAAGKGSARAHGALGQLYMAGDPSTNPPLPPDMQRALHHFRLGALQDDALSLNGIGFLHAIGFLSQDKQHRAPGSDSRNATKVPDEDGEAAASPLKGPPDFSTAAHYFYRSHCAEGLYNLGVLFLHGRGVTADKKQARHLFEKAAKQGSVLAQWQLANMLSEATEDGNTLTTAECERALALYQRTASFGTWQHRAPAHRHSGGGSDVGVDNADVQKQPRRHDQRKKMGVYGDHDAQSWGETNTSRTPSQSGSGSEDDGDAADRLDGFVRPRSEAEYQVLLTGILDRLHAAEESLVSSDEDEGAITTSLASFVELLSLAETGDAAASWLAVQYVDDHLEVADTRVMDDKHLDKSGAVPLLWPLTSVAGEASQYMSGKAAASELLYYLLQRTVLHHTHTHTTLGAAYLRLGNFFYYGESPQYGVDMERALTYYRVAGGQHHSAQALFNVGFMYQLGLHKAPRVTRVVGGMSAQEVMERPELLRHYTGASVGAEWKVHSSPPEYLQASPAFYLVLKAAANAWNHASTDPMAKGVDIYLAWRYYTASLRQEGRGWMAVQFAVAVLNMQWSLRHFRVSWLPPKLESFASLITPPPASADSASSMARAEASEGGVTLSTSAGGAHRAHQDIRDTLSGLLVTLTTALRVMWSYFTENARHASGMMLSWYKPLEDAILYGAISVVVIGLLVRHHVA</sequence>
<feature type="compositionally biased region" description="Basic and acidic residues" evidence="2">
    <location>
        <begin position="105"/>
        <end position="118"/>
    </location>
</feature>
<name>A0A640K8Z5_LEITA</name>
<dbReference type="OrthoDB" id="27934at2759"/>